<keyword evidence="1" id="KW-0732">Signal</keyword>
<name>A0ABQ1QKR6_9RHOB</name>
<evidence type="ECO:0000313" key="3">
    <source>
        <dbReference type="Proteomes" id="UP000617355"/>
    </source>
</evidence>
<dbReference type="Proteomes" id="UP000617355">
    <property type="component" value="Unassembled WGS sequence"/>
</dbReference>
<accession>A0ABQ1QKR6</accession>
<feature type="chain" id="PRO_5047007372" description="Lipoprotein" evidence="1">
    <location>
        <begin position="22"/>
        <end position="160"/>
    </location>
</feature>
<sequence>MARIARLFVALSLVLGLAACSDGINLNPLTWFGAASNPDDRMVALEPSGGYADSNDRRLRVDQVTDLRIERTTAGVIVHASGLPPRVGYWDAELVPENDGEPEGGVLTYVFRIAPPRWATPASTPYARTVEVAEFISNSALRDVRSIRVVGERNSRTAGR</sequence>
<proteinExistence type="predicted"/>
<dbReference type="RefSeq" id="WP_188526701.1">
    <property type="nucleotide sequence ID" value="NZ_BMGI01000002.1"/>
</dbReference>
<evidence type="ECO:0008006" key="4">
    <source>
        <dbReference type="Google" id="ProtNLM"/>
    </source>
</evidence>
<feature type="signal peptide" evidence="1">
    <location>
        <begin position="1"/>
        <end position="21"/>
    </location>
</feature>
<comment type="caution">
    <text evidence="2">The sequence shown here is derived from an EMBL/GenBank/DDBJ whole genome shotgun (WGS) entry which is preliminary data.</text>
</comment>
<keyword evidence="3" id="KW-1185">Reference proteome</keyword>
<organism evidence="2 3">
    <name type="scientific">Sinisalibacter lacisalsi</name>
    <dbReference type="NCBI Taxonomy" id="1526570"/>
    <lineage>
        <taxon>Bacteria</taxon>
        <taxon>Pseudomonadati</taxon>
        <taxon>Pseudomonadota</taxon>
        <taxon>Alphaproteobacteria</taxon>
        <taxon>Rhodobacterales</taxon>
        <taxon>Roseobacteraceae</taxon>
        <taxon>Sinisalibacter</taxon>
    </lineage>
</organism>
<dbReference type="EMBL" id="BMGI01000002">
    <property type="protein sequence ID" value="GGD29174.1"/>
    <property type="molecule type" value="Genomic_DNA"/>
</dbReference>
<dbReference type="PROSITE" id="PS51257">
    <property type="entry name" value="PROKAR_LIPOPROTEIN"/>
    <property type="match status" value="1"/>
</dbReference>
<reference evidence="3" key="1">
    <citation type="journal article" date="2019" name="Int. J. Syst. Evol. Microbiol.">
        <title>The Global Catalogue of Microorganisms (GCM) 10K type strain sequencing project: providing services to taxonomists for standard genome sequencing and annotation.</title>
        <authorList>
            <consortium name="The Broad Institute Genomics Platform"/>
            <consortium name="The Broad Institute Genome Sequencing Center for Infectious Disease"/>
            <person name="Wu L."/>
            <person name="Ma J."/>
        </authorList>
    </citation>
    <scope>NUCLEOTIDE SEQUENCE [LARGE SCALE GENOMIC DNA]</scope>
    <source>
        <strain evidence="3">CGMCC 1.12922</strain>
    </source>
</reference>
<gene>
    <name evidence="2" type="ORF">GCM10011358_11550</name>
</gene>
<evidence type="ECO:0000313" key="2">
    <source>
        <dbReference type="EMBL" id="GGD29174.1"/>
    </source>
</evidence>
<evidence type="ECO:0000256" key="1">
    <source>
        <dbReference type="SAM" id="SignalP"/>
    </source>
</evidence>
<protein>
    <recommendedName>
        <fullName evidence="4">Lipoprotein</fullName>
    </recommendedName>
</protein>